<keyword evidence="5" id="KW-1185">Reference proteome</keyword>
<name>A0A9Q0AL84_9PEZI</name>
<evidence type="ECO:0000256" key="2">
    <source>
        <dbReference type="SAM" id="MobiDB-lite"/>
    </source>
</evidence>
<feature type="region of interest" description="Disordered" evidence="2">
    <location>
        <begin position="301"/>
        <end position="459"/>
    </location>
</feature>
<reference evidence="4" key="1">
    <citation type="submission" date="2021-03" db="EMBL/GenBank/DDBJ databases">
        <title>Revisited historic fungal species revealed as producer of novel bioactive compounds through whole genome sequencing and comparative genomics.</title>
        <authorList>
            <person name="Vignolle G.A."/>
            <person name="Hochenegger N."/>
            <person name="Mach R.L."/>
            <person name="Mach-Aigner A.R."/>
            <person name="Javad Rahimi M."/>
            <person name="Salim K.A."/>
            <person name="Chan C.M."/>
            <person name="Lim L.B.L."/>
            <person name="Cai F."/>
            <person name="Druzhinina I.S."/>
            <person name="U'Ren J.M."/>
            <person name="Derntl C."/>
        </authorList>
    </citation>
    <scope>NUCLEOTIDE SEQUENCE</scope>
    <source>
        <strain evidence="4">TUCIM 5799</strain>
    </source>
</reference>
<evidence type="ECO:0000313" key="4">
    <source>
        <dbReference type="EMBL" id="KAI1857988.1"/>
    </source>
</evidence>
<feature type="compositionally biased region" description="Low complexity" evidence="2">
    <location>
        <begin position="321"/>
        <end position="339"/>
    </location>
</feature>
<evidence type="ECO:0000313" key="5">
    <source>
        <dbReference type="Proteomes" id="UP000829685"/>
    </source>
</evidence>
<accession>A0A9Q0AL84</accession>
<feature type="compositionally biased region" description="Polar residues" evidence="2">
    <location>
        <begin position="340"/>
        <end position="351"/>
    </location>
</feature>
<dbReference type="Proteomes" id="UP000829685">
    <property type="component" value="Unassembled WGS sequence"/>
</dbReference>
<feature type="compositionally biased region" description="Basic and acidic residues" evidence="2">
    <location>
        <begin position="353"/>
        <end position="362"/>
    </location>
</feature>
<dbReference type="EMBL" id="JAFIMR010000038">
    <property type="protein sequence ID" value="KAI1857988.1"/>
    <property type="molecule type" value="Genomic_DNA"/>
</dbReference>
<keyword evidence="1" id="KW-0175">Coiled coil</keyword>
<organism evidence="4 5">
    <name type="scientific">Neoarthrinium moseri</name>
    <dbReference type="NCBI Taxonomy" id="1658444"/>
    <lineage>
        <taxon>Eukaryota</taxon>
        <taxon>Fungi</taxon>
        <taxon>Dikarya</taxon>
        <taxon>Ascomycota</taxon>
        <taxon>Pezizomycotina</taxon>
        <taxon>Sordariomycetes</taxon>
        <taxon>Xylariomycetidae</taxon>
        <taxon>Amphisphaeriales</taxon>
        <taxon>Apiosporaceae</taxon>
        <taxon>Neoarthrinium</taxon>
    </lineage>
</organism>
<protein>
    <recommendedName>
        <fullName evidence="3">YAG7-like dimerisation domain-containing protein</fullName>
    </recommendedName>
</protein>
<feature type="domain" description="YAG7-like dimerisation" evidence="3">
    <location>
        <begin position="170"/>
        <end position="252"/>
    </location>
</feature>
<feature type="compositionally biased region" description="Low complexity" evidence="2">
    <location>
        <begin position="31"/>
        <end position="44"/>
    </location>
</feature>
<feature type="compositionally biased region" description="Gly residues" evidence="2">
    <location>
        <begin position="439"/>
        <end position="451"/>
    </location>
</feature>
<dbReference type="InterPro" id="IPR058602">
    <property type="entry name" value="YAG7_dimerisation_dom"/>
</dbReference>
<evidence type="ECO:0000256" key="1">
    <source>
        <dbReference type="SAM" id="Coils"/>
    </source>
</evidence>
<feature type="compositionally biased region" description="Polar residues" evidence="2">
    <location>
        <begin position="302"/>
        <end position="316"/>
    </location>
</feature>
<feature type="coiled-coil region" evidence="1">
    <location>
        <begin position="99"/>
        <end position="133"/>
    </location>
</feature>
<feature type="region of interest" description="Disordered" evidence="2">
    <location>
        <begin position="1"/>
        <end position="55"/>
    </location>
</feature>
<comment type="caution">
    <text evidence="4">The sequence shown here is derived from an EMBL/GenBank/DDBJ whole genome shotgun (WGS) entry which is preliminary data.</text>
</comment>
<sequence>MPSSAVQNPPPQAESKSAKKKKAKAELRTESPAPSASPAPVSVSGEDSSESPYVRELQKNIRNLAKKISNAAKTATLIEQHKPKTPDDLVAAKIINADQKNQALKKPQLESQLAQLEEQVAQYKKIEEEYRSRGATDKAKFEKDLTEKLEREKADALVAATEKSAADIKQSRHDNFLVLSQFLRLAAARRSEDADAGLDENMALEGVLLNVYSGDENAVATMIKLVDGADEKTRSVSGDELETTFAQVKAASVAHAATFTAVEAEAEAEAVPESTDAAPEYTAAAATDPTVANAGLTEIDTGATSMTNGHPESTPASGIPASADVGDSAANAAAESQWDQPSNDLSASITQEDWVKVPRDPAETDTGLDATPAATGPVQSWADDQPENPIETPAAQADDGFQSVQRNRPRGHGEGSGHRGRGRGDYRGRGRGEGRGRGRGGQGRGNFGSRGGRPRNGDS</sequence>
<dbReference type="Pfam" id="PF26434">
    <property type="entry name" value="YAG7_C"/>
    <property type="match status" value="1"/>
</dbReference>
<dbReference type="AlphaFoldDB" id="A0A9Q0AL84"/>
<evidence type="ECO:0000259" key="3">
    <source>
        <dbReference type="Pfam" id="PF26434"/>
    </source>
</evidence>
<gene>
    <name evidence="4" type="ORF">JX265_011018</name>
</gene>
<feature type="compositionally biased region" description="Basic and acidic residues" evidence="2">
    <location>
        <begin position="411"/>
        <end position="436"/>
    </location>
</feature>
<proteinExistence type="predicted"/>